<dbReference type="Proteomes" id="UP001603418">
    <property type="component" value="Unassembled WGS sequence"/>
</dbReference>
<name>A0ABW6YQJ4_9ACTN</name>
<sequence length="74" mass="7223">MRSLAVHALVPVAAALALGSTFAATPSASERSEIRIVASGAGLDGDSAWGGRRPTTGDGDSGWGGYVAAHGTGV</sequence>
<comment type="caution">
    <text evidence="2">The sequence shown here is derived from an EMBL/GenBank/DDBJ whole genome shotgun (WGS) entry which is preliminary data.</text>
</comment>
<proteinExistence type="predicted"/>
<protein>
    <submittedName>
        <fullName evidence="2">Uncharacterized protein</fullName>
    </submittedName>
</protein>
<evidence type="ECO:0000313" key="3">
    <source>
        <dbReference type="Proteomes" id="UP001603418"/>
    </source>
</evidence>
<keyword evidence="3" id="KW-1185">Reference proteome</keyword>
<feature type="chain" id="PRO_5045065603" evidence="1">
    <location>
        <begin position="24"/>
        <end position="74"/>
    </location>
</feature>
<keyword evidence="1" id="KW-0732">Signal</keyword>
<reference evidence="2 3" key="1">
    <citation type="submission" date="2024-10" db="EMBL/GenBank/DDBJ databases">
        <title>The Natural Products Discovery Center: Release of the First 8490 Sequenced Strains for Exploring Actinobacteria Biosynthetic Diversity.</title>
        <authorList>
            <person name="Kalkreuter E."/>
            <person name="Kautsar S.A."/>
            <person name="Yang D."/>
            <person name="Bader C.D."/>
            <person name="Teijaro C.N."/>
            <person name="Fluegel L."/>
            <person name="Davis C.M."/>
            <person name="Simpson J.R."/>
            <person name="Lauterbach L."/>
            <person name="Steele A.D."/>
            <person name="Gui C."/>
            <person name="Meng S."/>
            <person name="Li G."/>
            <person name="Viehrig K."/>
            <person name="Ye F."/>
            <person name="Su P."/>
            <person name="Kiefer A.F."/>
            <person name="Nichols A."/>
            <person name="Cepeda A.J."/>
            <person name="Yan W."/>
            <person name="Fan B."/>
            <person name="Jiang Y."/>
            <person name="Adhikari A."/>
            <person name="Zheng C.-J."/>
            <person name="Schuster L."/>
            <person name="Cowan T.M."/>
            <person name="Smanski M.J."/>
            <person name="Chevrette M.G."/>
            <person name="De Carvalho L.P.S."/>
            <person name="Shen B."/>
        </authorList>
    </citation>
    <scope>NUCLEOTIDE SEQUENCE [LARGE SCALE GENOMIC DNA]</scope>
    <source>
        <strain evidence="2 3">NPDC013366</strain>
    </source>
</reference>
<dbReference type="RefSeq" id="WP_030791623.1">
    <property type="nucleotide sequence ID" value="NZ_JBFACJ010000035.1"/>
</dbReference>
<gene>
    <name evidence="2" type="ORF">ACF1HC_05710</name>
</gene>
<evidence type="ECO:0000313" key="2">
    <source>
        <dbReference type="EMBL" id="MFF9881106.1"/>
    </source>
</evidence>
<evidence type="ECO:0000256" key="1">
    <source>
        <dbReference type="SAM" id="SignalP"/>
    </source>
</evidence>
<organism evidence="2 3">
    <name type="scientific">Streptomyces eurythermus</name>
    <dbReference type="NCBI Taxonomy" id="42237"/>
    <lineage>
        <taxon>Bacteria</taxon>
        <taxon>Bacillati</taxon>
        <taxon>Actinomycetota</taxon>
        <taxon>Actinomycetes</taxon>
        <taxon>Kitasatosporales</taxon>
        <taxon>Streptomycetaceae</taxon>
        <taxon>Streptomyces</taxon>
    </lineage>
</organism>
<accession>A0ABW6YQJ4</accession>
<feature type="signal peptide" evidence="1">
    <location>
        <begin position="1"/>
        <end position="23"/>
    </location>
</feature>
<dbReference type="EMBL" id="JBICBM010000002">
    <property type="protein sequence ID" value="MFF9881106.1"/>
    <property type="molecule type" value="Genomic_DNA"/>
</dbReference>